<evidence type="ECO:0000313" key="3">
    <source>
        <dbReference type="Proteomes" id="UP000177950"/>
    </source>
</evidence>
<dbReference type="EMBL" id="MFSV01000103">
    <property type="protein sequence ID" value="OGI57874.1"/>
    <property type="molecule type" value="Genomic_DNA"/>
</dbReference>
<evidence type="ECO:0000259" key="1">
    <source>
        <dbReference type="PROSITE" id="PS50851"/>
    </source>
</evidence>
<comment type="caution">
    <text evidence="2">The sequence shown here is derived from an EMBL/GenBank/DDBJ whole genome shotgun (WGS) entry which is preliminary data.</text>
</comment>
<dbReference type="Proteomes" id="UP000177950">
    <property type="component" value="Unassembled WGS sequence"/>
</dbReference>
<evidence type="ECO:0000313" key="2">
    <source>
        <dbReference type="EMBL" id="OGI57874.1"/>
    </source>
</evidence>
<feature type="domain" description="CheW-like" evidence="1">
    <location>
        <begin position="35"/>
        <end position="175"/>
    </location>
</feature>
<dbReference type="PANTHER" id="PTHR22617">
    <property type="entry name" value="CHEMOTAXIS SENSOR HISTIDINE KINASE-RELATED"/>
    <property type="match status" value="1"/>
</dbReference>
<protein>
    <recommendedName>
        <fullName evidence="1">CheW-like domain-containing protein</fullName>
    </recommendedName>
</protein>
<dbReference type="Gene3D" id="2.40.50.180">
    <property type="entry name" value="CheA-289, Domain 4"/>
    <property type="match status" value="1"/>
</dbReference>
<name>A0A1F6UKG7_9PROT</name>
<dbReference type="SMART" id="SM00260">
    <property type="entry name" value="CheW"/>
    <property type="match status" value="1"/>
</dbReference>
<dbReference type="InterPro" id="IPR036061">
    <property type="entry name" value="CheW-like_dom_sf"/>
</dbReference>
<dbReference type="GO" id="GO:0005829">
    <property type="term" value="C:cytosol"/>
    <property type="evidence" value="ECO:0007669"/>
    <property type="project" value="TreeGrafter"/>
</dbReference>
<dbReference type="Pfam" id="PF01584">
    <property type="entry name" value="CheW"/>
    <property type="match status" value="1"/>
</dbReference>
<dbReference type="InterPro" id="IPR002545">
    <property type="entry name" value="CheW-lke_dom"/>
</dbReference>
<proteinExistence type="predicted"/>
<accession>A0A1F6UKG7</accession>
<dbReference type="InterPro" id="IPR039315">
    <property type="entry name" value="CheW"/>
</dbReference>
<dbReference type="Gene3D" id="2.30.30.40">
    <property type="entry name" value="SH3 Domains"/>
    <property type="match status" value="1"/>
</dbReference>
<dbReference type="AlphaFoldDB" id="A0A1F6UKG7"/>
<sequence>MAKSRLDPLSLLHHMQQQSRSNSPGLPEQVQLATLWSGLGFRIADIQFVTPLDQISEVLHCPSMTPVPGTKSWLKGIANVRGTLYTIVDLAEYFGKQPVEPDEKSRLLIMNIAGLNTALLVNEVLGLRHFDEEMERHNVAKADDPAMIHARGAFLRDEVLWGVFDMQSLAESGVFMNVAA</sequence>
<dbReference type="GO" id="GO:0006935">
    <property type="term" value="P:chemotaxis"/>
    <property type="evidence" value="ECO:0007669"/>
    <property type="project" value="InterPro"/>
</dbReference>
<gene>
    <name evidence="2" type="ORF">A2V58_09315</name>
</gene>
<dbReference type="SUPFAM" id="SSF50341">
    <property type="entry name" value="CheW-like"/>
    <property type="match status" value="1"/>
</dbReference>
<dbReference type="GO" id="GO:0007165">
    <property type="term" value="P:signal transduction"/>
    <property type="evidence" value="ECO:0007669"/>
    <property type="project" value="InterPro"/>
</dbReference>
<reference evidence="2 3" key="1">
    <citation type="journal article" date="2016" name="Nat. Commun.">
        <title>Thousands of microbial genomes shed light on interconnected biogeochemical processes in an aquifer system.</title>
        <authorList>
            <person name="Anantharaman K."/>
            <person name="Brown C.T."/>
            <person name="Hug L.A."/>
            <person name="Sharon I."/>
            <person name="Castelle C.J."/>
            <person name="Probst A.J."/>
            <person name="Thomas B.C."/>
            <person name="Singh A."/>
            <person name="Wilkins M.J."/>
            <person name="Karaoz U."/>
            <person name="Brodie E.L."/>
            <person name="Williams K.H."/>
            <person name="Hubbard S.S."/>
            <person name="Banfield J.F."/>
        </authorList>
    </citation>
    <scope>NUCLEOTIDE SEQUENCE [LARGE SCALE GENOMIC DNA]</scope>
</reference>
<dbReference type="PROSITE" id="PS50851">
    <property type="entry name" value="CHEW"/>
    <property type="match status" value="1"/>
</dbReference>
<organism evidence="2 3">
    <name type="scientific">Candidatus Muproteobacteria bacterium RBG_19FT_COMBO_61_10</name>
    <dbReference type="NCBI Taxonomy" id="1817761"/>
    <lineage>
        <taxon>Bacteria</taxon>
        <taxon>Pseudomonadati</taxon>
        <taxon>Pseudomonadota</taxon>
        <taxon>Candidatus Muproteobacteria</taxon>
    </lineage>
</organism>
<dbReference type="PANTHER" id="PTHR22617:SF43">
    <property type="entry name" value="PROTEIN PILI"/>
    <property type="match status" value="1"/>
</dbReference>